<organism evidence="2 3">
    <name type="scientific">Kitasatospora cystarginea</name>
    <dbReference type="NCBI Taxonomy" id="58350"/>
    <lineage>
        <taxon>Bacteria</taxon>
        <taxon>Bacillati</taxon>
        <taxon>Actinomycetota</taxon>
        <taxon>Actinomycetes</taxon>
        <taxon>Kitasatosporales</taxon>
        <taxon>Streptomycetaceae</taxon>
        <taxon>Kitasatospora</taxon>
    </lineage>
</organism>
<gene>
    <name evidence="2" type="ORF">GCM10010430_80250</name>
</gene>
<dbReference type="RefSeq" id="WP_344641510.1">
    <property type="nucleotide sequence ID" value="NZ_BAAATR010000099.1"/>
</dbReference>
<dbReference type="SMART" id="SM00418">
    <property type="entry name" value="HTH_ARSR"/>
    <property type="match status" value="1"/>
</dbReference>
<evidence type="ECO:0000313" key="3">
    <source>
        <dbReference type="Proteomes" id="UP001500305"/>
    </source>
</evidence>
<dbReference type="InterPro" id="IPR001845">
    <property type="entry name" value="HTH_ArsR_DNA-bd_dom"/>
</dbReference>
<accession>A0ABN3F257</accession>
<reference evidence="2 3" key="1">
    <citation type="journal article" date="2019" name="Int. J. Syst. Evol. Microbiol.">
        <title>The Global Catalogue of Microorganisms (GCM) 10K type strain sequencing project: providing services to taxonomists for standard genome sequencing and annotation.</title>
        <authorList>
            <consortium name="The Broad Institute Genomics Platform"/>
            <consortium name="The Broad Institute Genome Sequencing Center for Infectious Disease"/>
            <person name="Wu L."/>
            <person name="Ma J."/>
        </authorList>
    </citation>
    <scope>NUCLEOTIDE SEQUENCE [LARGE SCALE GENOMIC DNA]</scope>
    <source>
        <strain evidence="2 3">JCM 7356</strain>
    </source>
</reference>
<comment type="caution">
    <text evidence="2">The sequence shown here is derived from an EMBL/GenBank/DDBJ whole genome shotgun (WGS) entry which is preliminary data.</text>
</comment>
<keyword evidence="3" id="KW-1185">Reference proteome</keyword>
<feature type="domain" description="HTH arsR-type" evidence="1">
    <location>
        <begin position="2"/>
        <end position="88"/>
    </location>
</feature>
<dbReference type="InterPro" id="IPR036388">
    <property type="entry name" value="WH-like_DNA-bd_sf"/>
</dbReference>
<dbReference type="Gene3D" id="6.10.140.2180">
    <property type="match status" value="1"/>
</dbReference>
<evidence type="ECO:0000313" key="2">
    <source>
        <dbReference type="EMBL" id="GAA2282351.1"/>
    </source>
</evidence>
<dbReference type="SUPFAM" id="SSF46785">
    <property type="entry name" value="Winged helix' DNA-binding domain"/>
    <property type="match status" value="1"/>
</dbReference>
<proteinExistence type="predicted"/>
<protein>
    <submittedName>
        <fullName evidence="2">Helix-turn-helix domain-containing protein</fullName>
    </submittedName>
</protein>
<sequence>MDTTEVLLHPVRLRVVHALSGGRVLTTSQLCERMPEVPKVTMYRHVALLAEAGFLEVADEQRVRGAVERHYRLRQDRPVVDADAAAAMSPDDHRRGFAAAMAVLIAEFNAYLDRDGADPIADAVSYRQGTLWLSPDELAQVTHQLLTVLGPWLANQPAPGRAPYLLSPIRFPVGPTFSDETPS</sequence>
<dbReference type="CDD" id="cd00090">
    <property type="entry name" value="HTH_ARSR"/>
    <property type="match status" value="1"/>
</dbReference>
<dbReference type="Gene3D" id="1.10.10.10">
    <property type="entry name" value="Winged helix-like DNA-binding domain superfamily/Winged helix DNA-binding domain"/>
    <property type="match status" value="1"/>
</dbReference>
<dbReference type="InterPro" id="IPR036390">
    <property type="entry name" value="WH_DNA-bd_sf"/>
</dbReference>
<dbReference type="Pfam" id="PF12840">
    <property type="entry name" value="HTH_20"/>
    <property type="match status" value="1"/>
</dbReference>
<dbReference type="InterPro" id="IPR011991">
    <property type="entry name" value="ArsR-like_HTH"/>
</dbReference>
<dbReference type="Proteomes" id="UP001500305">
    <property type="component" value="Unassembled WGS sequence"/>
</dbReference>
<name>A0ABN3F257_9ACTN</name>
<evidence type="ECO:0000259" key="1">
    <source>
        <dbReference type="SMART" id="SM00418"/>
    </source>
</evidence>
<dbReference type="EMBL" id="BAAATR010000099">
    <property type="protein sequence ID" value="GAA2282351.1"/>
    <property type="molecule type" value="Genomic_DNA"/>
</dbReference>